<protein>
    <recommendedName>
        <fullName evidence="2">Protein phosphatase</fullName>
        <ecNumber evidence="2">3.1.3.16</ecNumber>
    </recommendedName>
</protein>
<reference evidence="5 6" key="1">
    <citation type="submission" date="2016-05" db="EMBL/GenBank/DDBJ databases">
        <title>Nuclear genome of Blastocystis sp. subtype 1 NandII.</title>
        <authorList>
            <person name="Gentekaki E."/>
            <person name="Curtis B."/>
            <person name="Stairs C."/>
            <person name="Eme L."/>
            <person name="Herman E."/>
            <person name="Klimes V."/>
            <person name="Arias M.C."/>
            <person name="Elias M."/>
            <person name="Hilliou F."/>
            <person name="Klute M."/>
            <person name="Malik S.-B."/>
            <person name="Pightling A."/>
            <person name="Rachubinski R."/>
            <person name="Salas D."/>
            <person name="Schlacht A."/>
            <person name="Suga H."/>
            <person name="Archibald J."/>
            <person name="Ball S.G."/>
            <person name="Clark G."/>
            <person name="Dacks J."/>
            <person name="Van Der Giezen M."/>
            <person name="Tsaousis A."/>
            <person name="Roger A."/>
        </authorList>
    </citation>
    <scope>NUCLEOTIDE SEQUENCE [LARGE SCALE GENOMIC DNA]</scope>
    <source>
        <strain evidence="6">ATCC 50177 / NandII</strain>
    </source>
</reference>
<evidence type="ECO:0000259" key="3">
    <source>
        <dbReference type="PROSITE" id="PS50095"/>
    </source>
</evidence>
<organism evidence="5 6">
    <name type="scientific">Blastocystis sp. subtype 1 (strain ATCC 50177 / NandII)</name>
    <dbReference type="NCBI Taxonomy" id="478820"/>
    <lineage>
        <taxon>Eukaryota</taxon>
        <taxon>Sar</taxon>
        <taxon>Stramenopiles</taxon>
        <taxon>Bigyra</taxon>
        <taxon>Opalozoa</taxon>
        <taxon>Opalinata</taxon>
        <taxon>Blastocystidae</taxon>
        <taxon>Blastocystis</taxon>
    </lineage>
</organism>
<dbReference type="InterPro" id="IPR036392">
    <property type="entry name" value="PLAT/LH2_dom_sf"/>
</dbReference>
<keyword evidence="2" id="KW-0460">Magnesium</keyword>
<dbReference type="PROSITE" id="PS51746">
    <property type="entry name" value="PPM_2"/>
    <property type="match status" value="1"/>
</dbReference>
<comment type="caution">
    <text evidence="1">Lacks conserved residue(s) required for the propagation of feature annotation.</text>
</comment>
<dbReference type="InterPro" id="IPR039123">
    <property type="entry name" value="PPTC7"/>
</dbReference>
<accession>A0A196SBV4</accession>
<comment type="cofactor">
    <cofactor evidence="2">
        <name>Mn(2+)</name>
        <dbReference type="ChEBI" id="CHEBI:29035"/>
    </cofactor>
</comment>
<keyword evidence="2" id="KW-0378">Hydrolase</keyword>
<dbReference type="InterPro" id="IPR036457">
    <property type="entry name" value="PPM-type-like_dom_sf"/>
</dbReference>
<dbReference type="PANTHER" id="PTHR12320:SF1">
    <property type="entry name" value="PROTEIN PHOSPHATASE PTC7 HOMOLOG"/>
    <property type="match status" value="1"/>
</dbReference>
<feature type="domain" description="PPM-type phosphatase" evidence="4">
    <location>
        <begin position="185"/>
        <end position="426"/>
    </location>
</feature>
<name>A0A196SBV4_BLAHN</name>
<dbReference type="STRING" id="478820.A0A196SBV4"/>
<dbReference type="SUPFAM" id="SSF49723">
    <property type="entry name" value="Lipase/lipooxygenase domain (PLAT/LH2 domain)"/>
    <property type="match status" value="1"/>
</dbReference>
<dbReference type="Proteomes" id="UP000078348">
    <property type="component" value="Unassembled WGS sequence"/>
</dbReference>
<dbReference type="InterPro" id="IPR001024">
    <property type="entry name" value="PLAT/LH2_dom"/>
</dbReference>
<comment type="cofactor">
    <cofactor evidence="2">
        <name>Mg(2+)</name>
        <dbReference type="ChEBI" id="CHEBI:18420"/>
    </cofactor>
</comment>
<dbReference type="InterPro" id="IPR001932">
    <property type="entry name" value="PPM-type_phosphatase-like_dom"/>
</dbReference>
<keyword evidence="6" id="KW-1185">Reference proteome</keyword>
<dbReference type="PROSITE" id="PS50095">
    <property type="entry name" value="PLAT"/>
    <property type="match status" value="1"/>
</dbReference>
<dbReference type="AlphaFoldDB" id="A0A196SBV4"/>
<evidence type="ECO:0000313" key="5">
    <source>
        <dbReference type="EMBL" id="OAO13592.1"/>
    </source>
</evidence>
<comment type="caution">
    <text evidence="5">The sequence shown here is derived from an EMBL/GenBank/DDBJ whole genome shotgun (WGS) entry which is preliminary data.</text>
</comment>
<dbReference type="OrthoDB" id="60843at2759"/>
<comment type="similarity">
    <text evidence="2">Belongs to the PP2C family.</text>
</comment>
<sequence>MFSLFRCGCAAATARCFQTVRSGSMIAKGCLDNAVLQRSSLLRAVSRGFATYTATIETSGRRGAGIHSSVYIQLIGKDASSDIMEIEPPNGTSFARGSSVVVPLKTKYNLGELTQVKVGHTNIGTGSGWLLQNIDILDEKKHKWSFPCGHFIDGQDDVFELKITLPAHKTATSSDKDKGKILGLLCGGYTLQSQDKDVCEDHFTFIDRYKAKSNGFHLLGVADGVHIENEDSSAYGKLLLKGSEQMVDEFGIVDPVECVKLVKGDIDRNTQGSCTFGFHILNRYSHILHTLIVGDIGIMVIREGTIFYRSTEQQHYFGCPYQLSSKGGDQPEDGVIRSIHLLAGDIIVCGSDGIFDNLHDDLLVSYIWGFRHVPLDVMCKYLCEMAQKVAVDPEADTPWSRVATRNLDLVYRGGKMDDCTLVVAKVVSEKAK</sequence>
<keyword evidence="2" id="KW-0479">Metal-binding</keyword>
<comment type="catalytic activity">
    <reaction evidence="2">
        <text>O-phospho-L-threonyl-[protein] + H2O = L-threonyl-[protein] + phosphate</text>
        <dbReference type="Rhea" id="RHEA:47004"/>
        <dbReference type="Rhea" id="RHEA-COMP:11060"/>
        <dbReference type="Rhea" id="RHEA-COMP:11605"/>
        <dbReference type="ChEBI" id="CHEBI:15377"/>
        <dbReference type="ChEBI" id="CHEBI:30013"/>
        <dbReference type="ChEBI" id="CHEBI:43474"/>
        <dbReference type="ChEBI" id="CHEBI:61977"/>
        <dbReference type="EC" id="3.1.3.16"/>
    </reaction>
</comment>
<gene>
    <name evidence="5" type="ORF">AV274_4699</name>
</gene>
<dbReference type="GO" id="GO:0046872">
    <property type="term" value="F:metal ion binding"/>
    <property type="evidence" value="ECO:0007669"/>
    <property type="project" value="UniProtKB-UniRule"/>
</dbReference>
<dbReference type="Gene3D" id="2.60.60.20">
    <property type="entry name" value="PLAT/LH2 domain"/>
    <property type="match status" value="1"/>
</dbReference>
<dbReference type="GO" id="GO:0004722">
    <property type="term" value="F:protein serine/threonine phosphatase activity"/>
    <property type="evidence" value="ECO:0007669"/>
    <property type="project" value="UniProtKB-EC"/>
</dbReference>
<dbReference type="SMART" id="SM00332">
    <property type="entry name" value="PP2Cc"/>
    <property type="match status" value="1"/>
</dbReference>
<comment type="catalytic activity">
    <reaction evidence="2">
        <text>O-phospho-L-seryl-[protein] + H2O = L-seryl-[protein] + phosphate</text>
        <dbReference type="Rhea" id="RHEA:20629"/>
        <dbReference type="Rhea" id="RHEA-COMP:9863"/>
        <dbReference type="Rhea" id="RHEA-COMP:11604"/>
        <dbReference type="ChEBI" id="CHEBI:15377"/>
        <dbReference type="ChEBI" id="CHEBI:29999"/>
        <dbReference type="ChEBI" id="CHEBI:43474"/>
        <dbReference type="ChEBI" id="CHEBI:83421"/>
        <dbReference type="EC" id="3.1.3.16"/>
    </reaction>
</comment>
<dbReference type="SMART" id="SM00308">
    <property type="entry name" value="LH2"/>
    <property type="match status" value="1"/>
</dbReference>
<evidence type="ECO:0000256" key="2">
    <source>
        <dbReference type="RuleBase" id="RU366020"/>
    </source>
</evidence>
<dbReference type="Gene3D" id="3.60.40.10">
    <property type="entry name" value="PPM-type phosphatase domain"/>
    <property type="match status" value="1"/>
</dbReference>
<dbReference type="SUPFAM" id="SSF81606">
    <property type="entry name" value="PP2C-like"/>
    <property type="match status" value="1"/>
</dbReference>
<feature type="domain" description="PLAT" evidence="3">
    <location>
        <begin position="50"/>
        <end position="166"/>
    </location>
</feature>
<keyword evidence="2" id="KW-0904">Protein phosphatase</keyword>
<dbReference type="Pfam" id="PF01477">
    <property type="entry name" value="PLAT"/>
    <property type="match status" value="1"/>
</dbReference>
<keyword evidence="2" id="KW-0464">Manganese</keyword>
<evidence type="ECO:0000259" key="4">
    <source>
        <dbReference type="PROSITE" id="PS51746"/>
    </source>
</evidence>
<dbReference type="EC" id="3.1.3.16" evidence="2"/>
<dbReference type="CDD" id="cd00113">
    <property type="entry name" value="PLAT"/>
    <property type="match status" value="1"/>
</dbReference>
<dbReference type="PANTHER" id="PTHR12320">
    <property type="entry name" value="PROTEIN PHOSPHATASE 2C"/>
    <property type="match status" value="1"/>
</dbReference>
<proteinExistence type="inferred from homology"/>
<evidence type="ECO:0000256" key="1">
    <source>
        <dbReference type="PROSITE-ProRule" id="PRU00152"/>
    </source>
</evidence>
<evidence type="ECO:0000313" key="6">
    <source>
        <dbReference type="Proteomes" id="UP000078348"/>
    </source>
</evidence>
<dbReference type="EMBL" id="LXWW01000363">
    <property type="protein sequence ID" value="OAO13592.1"/>
    <property type="molecule type" value="Genomic_DNA"/>
</dbReference>